<evidence type="ECO:0000313" key="2">
    <source>
        <dbReference type="Proteomes" id="UP001556692"/>
    </source>
</evidence>
<gene>
    <name evidence="1" type="ORF">ABGN05_07205</name>
</gene>
<organism evidence="1 2">
    <name type="scientific">Aquibium pacificus</name>
    <dbReference type="NCBI Taxonomy" id="3153579"/>
    <lineage>
        <taxon>Bacteria</taxon>
        <taxon>Pseudomonadati</taxon>
        <taxon>Pseudomonadota</taxon>
        <taxon>Alphaproteobacteria</taxon>
        <taxon>Hyphomicrobiales</taxon>
        <taxon>Phyllobacteriaceae</taxon>
        <taxon>Aquibium</taxon>
    </lineage>
</organism>
<dbReference type="RefSeq" id="WP_367953336.1">
    <property type="nucleotide sequence ID" value="NZ_JBDPGJ010000002.1"/>
</dbReference>
<dbReference type="EMBL" id="JBDPGJ010000002">
    <property type="protein sequence ID" value="MEX0405439.1"/>
    <property type="molecule type" value="Genomic_DNA"/>
</dbReference>
<comment type="caution">
    <text evidence="1">The sequence shown here is derived from an EMBL/GenBank/DDBJ whole genome shotgun (WGS) entry which is preliminary data.</text>
</comment>
<proteinExistence type="predicted"/>
<name>A0ABV3SFD6_9HYPH</name>
<evidence type="ECO:0000313" key="1">
    <source>
        <dbReference type="EMBL" id="MEX0405439.1"/>
    </source>
</evidence>
<accession>A0ABV3SFD6</accession>
<protein>
    <submittedName>
        <fullName evidence="1">Uncharacterized protein</fullName>
    </submittedName>
</protein>
<reference evidence="1 2" key="1">
    <citation type="submission" date="2024-05" db="EMBL/GenBank/DDBJ databases">
        <authorList>
            <person name="Jiang F."/>
        </authorList>
    </citation>
    <scope>NUCLEOTIDE SEQUENCE [LARGE SCALE GENOMIC DNA]</scope>
    <source>
        <strain evidence="1 2">LZ166</strain>
    </source>
</reference>
<sequence>MDPFNRLNVRPNFRRENLPCDGKVGDLVVLSPLAEGEYDGSASGLASVWICVKGSMTSEGEQKALWARVQFDGVGECEFPISKPPQDLPPLTRG</sequence>
<keyword evidence="2" id="KW-1185">Reference proteome</keyword>
<dbReference type="Proteomes" id="UP001556692">
    <property type="component" value="Unassembled WGS sequence"/>
</dbReference>